<evidence type="ECO:0000256" key="3">
    <source>
        <dbReference type="ARBA" id="ARBA00023002"/>
    </source>
</evidence>
<name>A0ABY8C1E4_9MICO</name>
<dbReference type="InterPro" id="IPR011251">
    <property type="entry name" value="Luciferase-like_dom"/>
</dbReference>
<evidence type="ECO:0000256" key="2">
    <source>
        <dbReference type="ARBA" id="ARBA00022643"/>
    </source>
</evidence>
<dbReference type="InterPro" id="IPR036661">
    <property type="entry name" value="Luciferase-like_sf"/>
</dbReference>
<evidence type="ECO:0000259" key="5">
    <source>
        <dbReference type="Pfam" id="PF00296"/>
    </source>
</evidence>
<evidence type="ECO:0000256" key="4">
    <source>
        <dbReference type="ARBA" id="ARBA00023033"/>
    </source>
</evidence>
<accession>A0ABY8C1E4</accession>
<protein>
    <submittedName>
        <fullName evidence="6">LLM class F420-dependent oxidoreductase</fullName>
    </submittedName>
</protein>
<evidence type="ECO:0000313" key="7">
    <source>
        <dbReference type="Proteomes" id="UP001214553"/>
    </source>
</evidence>
<dbReference type="NCBIfam" id="TIGR03856">
    <property type="entry name" value="F420_MSMEG_2906"/>
    <property type="match status" value="1"/>
</dbReference>
<dbReference type="RefSeq" id="WP_275278496.1">
    <property type="nucleotide sequence ID" value="NZ_CP119108.1"/>
</dbReference>
<dbReference type="Proteomes" id="UP001214553">
    <property type="component" value="Chromosome"/>
</dbReference>
<keyword evidence="3" id="KW-0560">Oxidoreductase</keyword>
<sequence>MSTDEREPLYIHTPRSTRRARIGVVIKPHHATYRELRAAAVAAEEAGADVLFGWDHFFPLIGDPDGPNFEAWSLLAAFAEVTHRAELGILVAANGYRNPHLHADMARTVDHISARDGRVGRVILGIGSGWSERDFEEYGYEFGTAPDRLRQLSRDLPRIKDRWQKLNPPPTRRIPILIGGGGEQVTLRITARHADIWHGSGTPDTIAHKHQILDEWCRKEGRDPADIQRSAGVNPRQPMYPERLKDYPEHAQALYDVGTRLFIVGMESTTGWDLGPIQDLIAWRDSVNDATG</sequence>
<dbReference type="SUPFAM" id="SSF51679">
    <property type="entry name" value="Bacterial luciferase-like"/>
    <property type="match status" value="1"/>
</dbReference>
<feature type="domain" description="Luciferase-like" evidence="5">
    <location>
        <begin position="23"/>
        <end position="233"/>
    </location>
</feature>
<dbReference type="Gene3D" id="3.20.20.30">
    <property type="entry name" value="Luciferase-like domain"/>
    <property type="match status" value="1"/>
</dbReference>
<keyword evidence="7" id="KW-1185">Reference proteome</keyword>
<dbReference type="Pfam" id="PF00296">
    <property type="entry name" value="Bac_luciferase"/>
    <property type="match status" value="1"/>
</dbReference>
<evidence type="ECO:0000313" key="6">
    <source>
        <dbReference type="EMBL" id="WEG09172.1"/>
    </source>
</evidence>
<organism evidence="6 7">
    <name type="scientific">Microbacterium horticulturae</name>
    <dbReference type="NCBI Taxonomy" id="3028316"/>
    <lineage>
        <taxon>Bacteria</taxon>
        <taxon>Bacillati</taxon>
        <taxon>Actinomycetota</taxon>
        <taxon>Actinomycetes</taxon>
        <taxon>Micrococcales</taxon>
        <taxon>Microbacteriaceae</taxon>
        <taxon>Microbacterium</taxon>
    </lineage>
</organism>
<dbReference type="PANTHER" id="PTHR42847">
    <property type="entry name" value="ALKANESULFONATE MONOOXYGENASE"/>
    <property type="match status" value="1"/>
</dbReference>
<dbReference type="InterPro" id="IPR050172">
    <property type="entry name" value="SsuD_RutA_monooxygenase"/>
</dbReference>
<keyword evidence="1" id="KW-0285">Flavoprotein</keyword>
<evidence type="ECO:0000256" key="1">
    <source>
        <dbReference type="ARBA" id="ARBA00022630"/>
    </source>
</evidence>
<reference evidence="6 7" key="1">
    <citation type="submission" date="2023-03" db="EMBL/GenBank/DDBJ databases">
        <title>Genome sequence of Microbacterium sp. KACC 23027.</title>
        <authorList>
            <person name="Kim S."/>
            <person name="Heo J."/>
            <person name="Kwon S.-W."/>
        </authorList>
    </citation>
    <scope>NUCLEOTIDE SEQUENCE [LARGE SCALE GENOMIC DNA]</scope>
    <source>
        <strain evidence="6 7">KACC 23027</strain>
    </source>
</reference>
<proteinExistence type="predicted"/>
<dbReference type="EMBL" id="CP119108">
    <property type="protein sequence ID" value="WEG09172.1"/>
    <property type="molecule type" value="Genomic_DNA"/>
</dbReference>
<dbReference type="InterPro" id="IPR022480">
    <property type="entry name" value="F420_MSMEG2906"/>
</dbReference>
<gene>
    <name evidence="6" type="ORF">PU630_01010</name>
</gene>
<keyword evidence="2" id="KW-0288">FMN</keyword>
<keyword evidence="4" id="KW-0503">Monooxygenase</keyword>
<dbReference type="PANTHER" id="PTHR42847:SF8">
    <property type="entry name" value="CONSERVED PROTEIN"/>
    <property type="match status" value="1"/>
</dbReference>